<keyword evidence="4" id="KW-1185">Reference proteome</keyword>
<dbReference type="EMBL" id="CP043494">
    <property type="protein sequence ID" value="WNG42717.1"/>
    <property type="molecule type" value="Genomic_DNA"/>
</dbReference>
<evidence type="ECO:0000313" key="4">
    <source>
        <dbReference type="Proteomes" id="UP001611383"/>
    </source>
</evidence>
<proteinExistence type="predicted"/>
<gene>
    <name evidence="3" type="ORF">F0U60_00365</name>
</gene>
<evidence type="ECO:0000256" key="1">
    <source>
        <dbReference type="SAM" id="Phobius"/>
    </source>
</evidence>
<dbReference type="InterPro" id="IPR005530">
    <property type="entry name" value="SPW"/>
</dbReference>
<dbReference type="Pfam" id="PF03779">
    <property type="entry name" value="SPW"/>
    <property type="match status" value="1"/>
</dbReference>
<feature type="transmembrane region" description="Helical" evidence="1">
    <location>
        <begin position="12"/>
        <end position="30"/>
    </location>
</feature>
<feature type="transmembrane region" description="Helical" evidence="1">
    <location>
        <begin position="68"/>
        <end position="85"/>
    </location>
</feature>
<keyword evidence="1" id="KW-0472">Membrane</keyword>
<keyword evidence="1" id="KW-1133">Transmembrane helix</keyword>
<dbReference type="RefSeq" id="WP_395812717.1">
    <property type="nucleotide sequence ID" value="NZ_CP043494.1"/>
</dbReference>
<keyword evidence="1" id="KW-0812">Transmembrane</keyword>
<name>A0ABY9WIL1_9BACT</name>
<feature type="domain" description="SPW repeat-containing integral membrane" evidence="2">
    <location>
        <begin position="14"/>
        <end position="104"/>
    </location>
</feature>
<sequence>MKGPLSPRVHGFIDYAGILLLFLAPTLFGFSGTPATILYVVAVLYLAMVLLTAYPLGVAKVIPFPVHGLIEAALSLLFIVAPFLLRFSDVAAARNFYIIGGIALGGVFLLTNYQAAEAPRSLAGERKRRYV</sequence>
<reference evidence="3 4" key="1">
    <citation type="submission" date="2019-08" db="EMBL/GenBank/DDBJ databases">
        <title>Archangium and Cystobacter genomes.</title>
        <authorList>
            <person name="Chen I.-C.K."/>
            <person name="Wielgoss S."/>
        </authorList>
    </citation>
    <scope>NUCLEOTIDE SEQUENCE [LARGE SCALE GENOMIC DNA]</scope>
    <source>
        <strain evidence="3 4">Cbm 6</strain>
    </source>
</reference>
<accession>A0ABY9WIL1</accession>
<evidence type="ECO:0000313" key="3">
    <source>
        <dbReference type="EMBL" id="WNG42717.1"/>
    </source>
</evidence>
<organism evidence="3 4">
    <name type="scientific">Archangium minus</name>
    <dbReference type="NCBI Taxonomy" id="83450"/>
    <lineage>
        <taxon>Bacteria</taxon>
        <taxon>Pseudomonadati</taxon>
        <taxon>Myxococcota</taxon>
        <taxon>Myxococcia</taxon>
        <taxon>Myxococcales</taxon>
        <taxon>Cystobacterineae</taxon>
        <taxon>Archangiaceae</taxon>
        <taxon>Archangium</taxon>
    </lineage>
</organism>
<evidence type="ECO:0000259" key="2">
    <source>
        <dbReference type="Pfam" id="PF03779"/>
    </source>
</evidence>
<feature type="transmembrane region" description="Helical" evidence="1">
    <location>
        <begin position="97"/>
        <end position="116"/>
    </location>
</feature>
<dbReference type="Proteomes" id="UP001611383">
    <property type="component" value="Chromosome"/>
</dbReference>
<feature type="transmembrane region" description="Helical" evidence="1">
    <location>
        <begin position="36"/>
        <end position="56"/>
    </location>
</feature>
<protein>
    <recommendedName>
        <fullName evidence="2">SPW repeat-containing integral membrane domain-containing protein</fullName>
    </recommendedName>
</protein>